<dbReference type="Proteomes" id="UP000326476">
    <property type="component" value="Unassembled WGS sequence"/>
</dbReference>
<evidence type="ECO:0000313" key="5">
    <source>
        <dbReference type="EMBL" id="KAA9241514.1"/>
    </source>
</evidence>
<dbReference type="Gene3D" id="3.40.50.1980">
    <property type="entry name" value="Nitrogenase molybdenum iron protein domain"/>
    <property type="match status" value="2"/>
</dbReference>
<dbReference type="AlphaFoldDB" id="A0A5N1BRB9"/>
<dbReference type="GO" id="GO:0046872">
    <property type="term" value="F:metal ion binding"/>
    <property type="evidence" value="ECO:0007669"/>
    <property type="project" value="InterPro"/>
</dbReference>
<dbReference type="EMBL" id="VYVN01000004">
    <property type="protein sequence ID" value="KAA9241514.1"/>
    <property type="molecule type" value="Genomic_DNA"/>
</dbReference>
<evidence type="ECO:0000256" key="4">
    <source>
        <dbReference type="SAM" id="MobiDB-lite"/>
    </source>
</evidence>
<comment type="similarity">
    <text evidence="1">Belongs to the bacterial solute-binding protein 9 family.</text>
</comment>
<dbReference type="InterPro" id="IPR006127">
    <property type="entry name" value="ZnuA-like"/>
</dbReference>
<reference evidence="6" key="1">
    <citation type="submission" date="2019-09" db="EMBL/GenBank/DDBJ databases">
        <title>Draft genome sequence assemblies of isolates from the urinary tract.</title>
        <authorList>
            <person name="Mores C.R."/>
            <person name="Putonti C."/>
            <person name="Wolfe A.J."/>
        </authorList>
    </citation>
    <scope>NUCLEOTIDE SEQUENCE [LARGE SCALE GENOMIC DNA]</scope>
    <source>
        <strain evidence="6">UMB8614</strain>
    </source>
</reference>
<evidence type="ECO:0000256" key="3">
    <source>
        <dbReference type="ARBA" id="ARBA00022729"/>
    </source>
</evidence>
<accession>A0A5N1BRB9</accession>
<evidence type="ECO:0000313" key="6">
    <source>
        <dbReference type="Proteomes" id="UP000326476"/>
    </source>
</evidence>
<dbReference type="Pfam" id="PF01297">
    <property type="entry name" value="ZnuA"/>
    <property type="match status" value="1"/>
</dbReference>
<keyword evidence="3" id="KW-0732">Signal</keyword>
<keyword evidence="2" id="KW-0813">Transport</keyword>
<dbReference type="PANTHER" id="PTHR42953:SF3">
    <property type="entry name" value="HIGH-AFFINITY ZINC UPTAKE SYSTEM PROTEIN ZNUA"/>
    <property type="match status" value="1"/>
</dbReference>
<proteinExistence type="inferred from homology"/>
<comment type="caution">
    <text evidence="5">The sequence shown here is derived from an EMBL/GenBank/DDBJ whole genome shotgun (WGS) entry which is preliminary data.</text>
</comment>
<dbReference type="GO" id="GO:0030001">
    <property type="term" value="P:metal ion transport"/>
    <property type="evidence" value="ECO:0007669"/>
    <property type="project" value="InterPro"/>
</dbReference>
<protein>
    <submittedName>
        <fullName evidence="5">Zinc ABC transporter substrate-binding protein</fullName>
    </submittedName>
</protein>
<organism evidence="5 6">
    <name type="scientific">Aerococcus tenax</name>
    <dbReference type="NCBI Taxonomy" id="3078812"/>
    <lineage>
        <taxon>Bacteria</taxon>
        <taxon>Bacillati</taxon>
        <taxon>Bacillota</taxon>
        <taxon>Bacilli</taxon>
        <taxon>Lactobacillales</taxon>
        <taxon>Aerococcaceae</taxon>
        <taxon>Aerococcus</taxon>
    </lineage>
</organism>
<dbReference type="SUPFAM" id="SSF53807">
    <property type="entry name" value="Helical backbone' metal receptor"/>
    <property type="match status" value="1"/>
</dbReference>
<evidence type="ECO:0000256" key="2">
    <source>
        <dbReference type="ARBA" id="ARBA00022448"/>
    </source>
</evidence>
<evidence type="ECO:0000256" key="1">
    <source>
        <dbReference type="ARBA" id="ARBA00011028"/>
    </source>
</evidence>
<sequence>MRLARMCAILNRKSYDLQGGFIMKTMIKKIGFCLSLLALLISFGCSQGKEAADNNGKGKLTVMTSFYPMQLLTQAVVGDQADVQVMISGKQEAHHFEPSAKDMARLQGADVFVYNSDDMEAWVESSLNSIDTDRVKVVESADNIEPISGAVETIEGEVLTAEDDHDHDHDHDHEGDHNHEEGGLHVHEYDPHTWLSPKNAMIQTQAICDAMKEVDPDQAELYQKNTDAFLEKLEALDHDYQTAFSNHPDQSFVTAHAAFGYLADEYNLKQIALTGVSDDAEPSPQAMAGVIDYIKQNNLPVIYFQENTSSKLAETLAAETGVKVSSLNALESASSDQPISGDTYINLMRENLEHLKLTIN</sequence>
<keyword evidence="6" id="KW-1185">Reference proteome</keyword>
<dbReference type="CDD" id="cd01017">
    <property type="entry name" value="AdcA"/>
    <property type="match status" value="1"/>
</dbReference>
<feature type="region of interest" description="Disordered" evidence="4">
    <location>
        <begin position="163"/>
        <end position="184"/>
    </location>
</feature>
<dbReference type="PANTHER" id="PTHR42953">
    <property type="entry name" value="HIGH-AFFINITY ZINC UPTAKE SYSTEM PROTEIN ZNUA-RELATED"/>
    <property type="match status" value="1"/>
</dbReference>
<dbReference type="InterPro" id="IPR050492">
    <property type="entry name" value="Bact_metal-bind_prot9"/>
</dbReference>
<name>A0A5N1BRB9_9LACT</name>
<gene>
    <name evidence="5" type="ORF">F6I34_02725</name>
</gene>